<evidence type="ECO:0000313" key="7">
    <source>
        <dbReference type="EMBL" id="VFJ70688.1"/>
    </source>
</evidence>
<dbReference type="PRINTS" id="PR00507">
    <property type="entry name" value="N12N6MTFRASE"/>
</dbReference>
<protein>
    <recommendedName>
        <fullName evidence="1">site-specific DNA-methyltransferase (adenine-specific)</fullName>
        <ecNumber evidence="1">2.1.1.72</ecNumber>
    </recommendedName>
</protein>
<dbReference type="GO" id="GO:0009007">
    <property type="term" value="F:site-specific DNA-methyltransferase (adenine-specific) activity"/>
    <property type="evidence" value="ECO:0007669"/>
    <property type="project" value="UniProtKB-EC"/>
</dbReference>
<evidence type="ECO:0000256" key="5">
    <source>
        <dbReference type="ARBA" id="ARBA00047942"/>
    </source>
</evidence>
<dbReference type="InterPro" id="IPR029063">
    <property type="entry name" value="SAM-dependent_MTases_sf"/>
</dbReference>
<dbReference type="GO" id="GO:0006304">
    <property type="term" value="P:DNA modification"/>
    <property type="evidence" value="ECO:0007669"/>
    <property type="project" value="InterPro"/>
</dbReference>
<dbReference type="PANTHER" id="PTHR33841:SF1">
    <property type="entry name" value="DNA METHYLTRANSFERASE A"/>
    <property type="match status" value="1"/>
</dbReference>
<dbReference type="SUPFAM" id="SSF116734">
    <property type="entry name" value="DNA methylase specificity domain"/>
    <property type="match status" value="1"/>
</dbReference>
<dbReference type="Gene3D" id="3.40.50.150">
    <property type="entry name" value="Vaccinia Virus protein VP39"/>
    <property type="match status" value="1"/>
</dbReference>
<dbReference type="AlphaFoldDB" id="A0A450TR84"/>
<name>A0A450TR84_9GAMM</name>
<evidence type="ECO:0000256" key="2">
    <source>
        <dbReference type="ARBA" id="ARBA00022603"/>
    </source>
</evidence>
<dbReference type="InterPro" id="IPR011639">
    <property type="entry name" value="MethylTrfase_TaqI-like_dom"/>
</dbReference>
<dbReference type="SUPFAM" id="SSF53335">
    <property type="entry name" value="S-adenosyl-L-methionine-dependent methyltransferases"/>
    <property type="match status" value="1"/>
</dbReference>
<keyword evidence="4" id="KW-0949">S-adenosyl-L-methionine</keyword>
<dbReference type="GO" id="GO:0032259">
    <property type="term" value="P:methylation"/>
    <property type="evidence" value="ECO:0007669"/>
    <property type="project" value="UniProtKB-KW"/>
</dbReference>
<proteinExistence type="predicted"/>
<evidence type="ECO:0000256" key="1">
    <source>
        <dbReference type="ARBA" id="ARBA00011900"/>
    </source>
</evidence>
<gene>
    <name evidence="7" type="ORF">BECKFW1821C_GA0114237_102428</name>
</gene>
<comment type="catalytic activity">
    <reaction evidence="5">
        <text>a 2'-deoxyadenosine in DNA + S-adenosyl-L-methionine = an N(6)-methyl-2'-deoxyadenosine in DNA + S-adenosyl-L-homocysteine + H(+)</text>
        <dbReference type="Rhea" id="RHEA:15197"/>
        <dbReference type="Rhea" id="RHEA-COMP:12418"/>
        <dbReference type="Rhea" id="RHEA-COMP:12419"/>
        <dbReference type="ChEBI" id="CHEBI:15378"/>
        <dbReference type="ChEBI" id="CHEBI:57856"/>
        <dbReference type="ChEBI" id="CHEBI:59789"/>
        <dbReference type="ChEBI" id="CHEBI:90615"/>
        <dbReference type="ChEBI" id="CHEBI:90616"/>
        <dbReference type="EC" id="2.1.1.72"/>
    </reaction>
</comment>
<dbReference type="Pfam" id="PF07669">
    <property type="entry name" value="Eco57I"/>
    <property type="match status" value="1"/>
</dbReference>
<keyword evidence="3" id="KW-0808">Transferase</keyword>
<dbReference type="InterPro" id="IPR002052">
    <property type="entry name" value="DNA_methylase_N6_adenine_CS"/>
</dbReference>
<dbReference type="InterPro" id="IPR050953">
    <property type="entry name" value="N4_N6_ade-DNA_methylase"/>
</dbReference>
<keyword evidence="2 7" id="KW-0489">Methyltransferase</keyword>
<evidence type="ECO:0000259" key="6">
    <source>
        <dbReference type="Pfam" id="PF07669"/>
    </source>
</evidence>
<dbReference type="PANTHER" id="PTHR33841">
    <property type="entry name" value="DNA METHYLTRANSFERASE YEEA-RELATED"/>
    <property type="match status" value="1"/>
</dbReference>
<accession>A0A450TR84</accession>
<reference evidence="7" key="1">
    <citation type="submission" date="2019-02" db="EMBL/GenBank/DDBJ databases">
        <authorList>
            <person name="Gruber-Vodicka R. H."/>
            <person name="Seah K. B. B."/>
        </authorList>
    </citation>
    <scope>NUCLEOTIDE SEQUENCE</scope>
    <source>
        <strain evidence="7">BECK_BZ131</strain>
    </source>
</reference>
<dbReference type="PROSITE" id="PS00092">
    <property type="entry name" value="N6_MTASE"/>
    <property type="match status" value="1"/>
</dbReference>
<dbReference type="EMBL" id="CAADFE010000024">
    <property type="protein sequence ID" value="VFJ70688.1"/>
    <property type="molecule type" value="Genomic_DNA"/>
</dbReference>
<dbReference type="GO" id="GO:0003676">
    <property type="term" value="F:nucleic acid binding"/>
    <property type="evidence" value="ECO:0007669"/>
    <property type="project" value="InterPro"/>
</dbReference>
<feature type="domain" description="Type II methyltransferase M.TaqI-like" evidence="6">
    <location>
        <begin position="403"/>
        <end position="513"/>
    </location>
</feature>
<evidence type="ECO:0000256" key="4">
    <source>
        <dbReference type="ARBA" id="ARBA00022691"/>
    </source>
</evidence>
<dbReference type="EC" id="2.1.1.72" evidence="1"/>
<sequence length="1093" mass="123920">MNTMEKSALVQRRVVVPLEAIPPGMVFHDSLASVREDTDVPGYVTVIERAWREMGLHGVLCLDGRPVLYLREYDQPCSSSERIRLHKLFWNQGVANVLVLIDPVSVFLYSGLVPPGKEAAEKALVDTIQIADFAQRIRILFQQLATGHFYEIHRKKFDPEQSVDERLLENLGDFRNGLVRDDKESEAKGLEIKEAHAFMGRVLFLCYLLDRGIFRIGGPDRGGTGTTLLAKELESREDDKARIEYLYGLFEELRDRFNGNMFDRDLDAERRRIHPSHLHKLSLFLQGGEVETGQMALWPYDFKMIPVETISAVYQNFLAAEDKEGQRETGAFYTPRFLAEMVVDVAMGKEPGAWDWSYLDPACGSGIFLVILFNRIASRRLAGIDAEDYSARTEALRNILTRQIRGVDISETACRIACFSLYLAYLDFFDPPDIERYIDRNGRLPKLLHDPGDPGQSTADILVIHKADSLALDDNALANEAVPDGKFDCVIGNPPWGKKEGKNQITWNFLWRAPGFLKDNGAGCLLLPTTKILHNQTDVLQARWISGITLEKVLQLADYRKLLFESARSLGFIARFTNTTPDPYQHKVEFIAPKFNRDGLRKGVITIGPATRAWIRLADVLAAAQSKTAPVVWKQHLWGTRRDRKFLDLLQSLPPLSDLAGGPKEGKRWIKGVGFQPNTSGKAKNPKLPWWNKEHLYIGAGDSFWESGRIHIREDDCGEIGNRFPSLRRSPDKRIYKGPMVLVSKGSTDIKVVYCSFDVLFRDFLQSIAGKEEDTELLMFLATYFRSKLVKYFLFHTSAYWGIERDQTYVKEYLRLPFPLPGDEFIAPDAAEIVAEVAEKVHKLGDDLQEQYERLKAETPEQGELFDQKVNPPGKNIDAKKWQRVRKRLTDDLQVEIEPLIYRYFGLTEQEKILVEDTVDIFFPSATPNKWNADLPTLAPVKVETRFIASDKKSSPYGKQGLCAYGSTLAGTLNSWVGDGRSRYRVRAEVGADGETGLAMATLHLVEGEPAEICRRMKSLSPSLADALRHYRETLSEKTGTLLYERDILFFQGDCIHIVRPNLLINWTRTMALNDAAQIYGEILLRKRKANAG</sequence>
<organism evidence="7">
    <name type="scientific">Candidatus Kentrum sp. FW</name>
    <dbReference type="NCBI Taxonomy" id="2126338"/>
    <lineage>
        <taxon>Bacteria</taxon>
        <taxon>Pseudomonadati</taxon>
        <taxon>Pseudomonadota</taxon>
        <taxon>Gammaproteobacteria</taxon>
        <taxon>Candidatus Kentrum</taxon>
    </lineage>
</organism>
<evidence type="ECO:0000256" key="3">
    <source>
        <dbReference type="ARBA" id="ARBA00022679"/>
    </source>
</evidence>